<evidence type="ECO:0000313" key="2">
    <source>
        <dbReference type="EMBL" id="RRR75350.1"/>
    </source>
</evidence>
<organism evidence="2 3">
    <name type="scientific">Candidatus Viridilinea halotolerans</name>
    <dbReference type="NCBI Taxonomy" id="2491704"/>
    <lineage>
        <taxon>Bacteria</taxon>
        <taxon>Bacillati</taxon>
        <taxon>Chloroflexota</taxon>
        <taxon>Chloroflexia</taxon>
        <taxon>Chloroflexales</taxon>
        <taxon>Chloroflexineae</taxon>
        <taxon>Oscillochloridaceae</taxon>
        <taxon>Candidatus Viridilinea</taxon>
    </lineage>
</organism>
<dbReference type="Proteomes" id="UP000280307">
    <property type="component" value="Unassembled WGS sequence"/>
</dbReference>
<protein>
    <submittedName>
        <fullName evidence="2">Uncharacterized protein</fullName>
    </submittedName>
</protein>
<accession>A0A426U5V0</accession>
<name>A0A426U5V0_9CHLR</name>
<evidence type="ECO:0000313" key="3">
    <source>
        <dbReference type="Proteomes" id="UP000280307"/>
    </source>
</evidence>
<evidence type="ECO:0000256" key="1">
    <source>
        <dbReference type="SAM" id="MobiDB-lite"/>
    </source>
</evidence>
<dbReference type="AlphaFoldDB" id="A0A426U5V0"/>
<comment type="caution">
    <text evidence="2">The sequence shown here is derived from an EMBL/GenBank/DDBJ whole genome shotgun (WGS) entry which is preliminary data.</text>
</comment>
<reference evidence="2 3" key="1">
    <citation type="submission" date="2018-12" db="EMBL/GenBank/DDBJ databases">
        <title>Genome Sequence of Candidatus Viridilinea halotolerans isolated from saline sulfide-rich spring.</title>
        <authorList>
            <person name="Grouzdev D.S."/>
            <person name="Burganskaya E.I."/>
            <person name="Krutkina M.S."/>
            <person name="Sukhacheva M.V."/>
            <person name="Gorlenko V.M."/>
        </authorList>
    </citation>
    <scope>NUCLEOTIDE SEQUENCE [LARGE SCALE GENOMIC DNA]</scope>
    <source>
        <strain evidence="2">Chok-6</strain>
    </source>
</reference>
<dbReference type="EMBL" id="RSAS01000195">
    <property type="protein sequence ID" value="RRR75350.1"/>
    <property type="molecule type" value="Genomic_DNA"/>
</dbReference>
<sequence>MSPTTSVGATTSVGLGVGIQPAGDHIGDALGGARDAPSRSVRHHQGPAAGGTQHSDFESRIE</sequence>
<gene>
    <name evidence="2" type="ORF">EI684_04855</name>
</gene>
<proteinExistence type="predicted"/>
<feature type="compositionally biased region" description="Polar residues" evidence="1">
    <location>
        <begin position="1"/>
        <end position="13"/>
    </location>
</feature>
<feature type="region of interest" description="Disordered" evidence="1">
    <location>
        <begin position="1"/>
        <end position="62"/>
    </location>
</feature>